<evidence type="ECO:0000313" key="3">
    <source>
        <dbReference type="Proteomes" id="UP000270046"/>
    </source>
</evidence>
<dbReference type="InterPro" id="IPR002931">
    <property type="entry name" value="Transglutaminase-like"/>
</dbReference>
<dbReference type="PANTHER" id="PTHR33490:SF7">
    <property type="entry name" value="BLR2979 PROTEIN"/>
    <property type="match status" value="1"/>
</dbReference>
<evidence type="ECO:0000259" key="1">
    <source>
        <dbReference type="SMART" id="SM00460"/>
    </source>
</evidence>
<dbReference type="InterPro" id="IPR038765">
    <property type="entry name" value="Papain-like_cys_pep_sf"/>
</dbReference>
<name>A0A494VUT0_9SPHI</name>
<keyword evidence="3" id="KW-1185">Reference proteome</keyword>
<dbReference type="AlphaFoldDB" id="A0A494VUT0"/>
<feature type="domain" description="Transglutaminase-like" evidence="1">
    <location>
        <begin position="176"/>
        <end position="246"/>
    </location>
</feature>
<sequence>MKYQVTHITRYEYQQRASLCHNLVYQVPVDHSFQEVKKINYQIHPEPRLLATREDFFGNKFIYFSIEEFHRKLSVEIKSNVEIAEPVWIKANPKDTMPWENVVIWLRSAEADNDIRQFYLESAHIRFIDEIRDYTLQSFTPGKPIMEAMLDLNSRIFNDFDFTPGFTDTSTRVEDVFMHKKGVCQDFAHFSLACLRSIGLAARYVSGYIETIPPPGKPKLFGADASHAWIALYIPEIGWTEFDATNNLLVNDRHVRTAFGRDFADVTPLKGIVYSGAGQRMIVNVDVRRVE</sequence>
<reference evidence="2 3" key="1">
    <citation type="submission" date="2018-10" db="EMBL/GenBank/DDBJ databases">
        <title>Genome sequencing of Mucilaginibacter sp. HYN0043.</title>
        <authorList>
            <person name="Kim M."/>
            <person name="Yi H."/>
        </authorList>
    </citation>
    <scope>NUCLEOTIDE SEQUENCE [LARGE SCALE GENOMIC DNA]</scope>
    <source>
        <strain evidence="2 3">HYN0043</strain>
    </source>
</reference>
<gene>
    <name evidence="2" type="ORF">HYN43_022055</name>
</gene>
<organism evidence="2 3">
    <name type="scientific">Mucilaginibacter celer</name>
    <dbReference type="NCBI Taxonomy" id="2305508"/>
    <lineage>
        <taxon>Bacteria</taxon>
        <taxon>Pseudomonadati</taxon>
        <taxon>Bacteroidota</taxon>
        <taxon>Sphingobacteriia</taxon>
        <taxon>Sphingobacteriales</taxon>
        <taxon>Sphingobacteriaceae</taxon>
        <taxon>Mucilaginibacter</taxon>
    </lineage>
</organism>
<dbReference type="InterPro" id="IPR013589">
    <property type="entry name" value="Bac_transglu_N"/>
</dbReference>
<accession>A0A494VUT0</accession>
<protein>
    <submittedName>
        <fullName evidence="2">Transglutaminase family protein</fullName>
    </submittedName>
</protein>
<dbReference type="EMBL" id="CP032869">
    <property type="protein sequence ID" value="AYL97811.1"/>
    <property type="molecule type" value="Genomic_DNA"/>
</dbReference>
<dbReference type="SUPFAM" id="SSF54001">
    <property type="entry name" value="Cysteine proteinases"/>
    <property type="match status" value="1"/>
</dbReference>
<dbReference type="Proteomes" id="UP000270046">
    <property type="component" value="Chromosome"/>
</dbReference>
<dbReference type="PANTHER" id="PTHR33490">
    <property type="entry name" value="BLR5614 PROTEIN-RELATED"/>
    <property type="match status" value="1"/>
</dbReference>
<proteinExistence type="predicted"/>
<dbReference type="OrthoDB" id="9804872at2"/>
<dbReference type="Pfam" id="PF01841">
    <property type="entry name" value="Transglut_core"/>
    <property type="match status" value="1"/>
</dbReference>
<dbReference type="RefSeq" id="WP_119406093.1">
    <property type="nucleotide sequence ID" value="NZ_CP032869.1"/>
</dbReference>
<evidence type="ECO:0000313" key="2">
    <source>
        <dbReference type="EMBL" id="AYL97811.1"/>
    </source>
</evidence>
<dbReference type="Gene3D" id="3.10.620.30">
    <property type="match status" value="1"/>
</dbReference>
<dbReference type="Pfam" id="PF08379">
    <property type="entry name" value="Bact_transglu_N"/>
    <property type="match status" value="1"/>
</dbReference>
<dbReference type="SMART" id="SM00460">
    <property type="entry name" value="TGc"/>
    <property type="match status" value="1"/>
</dbReference>
<dbReference type="KEGG" id="muh:HYN43_022055"/>